<dbReference type="AlphaFoldDB" id="A0RWM2"/>
<dbReference type="Proteomes" id="UP000000758">
    <property type="component" value="Chromosome"/>
</dbReference>
<sequence length="73" mass="7981">MRCLFQSLVNKAQLCTRQSGAVGYAGWTRTNPGDYPQKLKAAGRLKLDASCKRAQWTGPAMDDLKPGRTVEPA</sequence>
<proteinExistence type="predicted"/>
<evidence type="ECO:0000313" key="1">
    <source>
        <dbReference type="EMBL" id="ABK77739.1"/>
    </source>
</evidence>
<gene>
    <name evidence="1" type="ordered locus">CENSYa_1110</name>
</gene>
<evidence type="ECO:0000313" key="2">
    <source>
        <dbReference type="Proteomes" id="UP000000758"/>
    </source>
</evidence>
<dbReference type="STRING" id="414004.CENSYa_1110"/>
<dbReference type="EnsemblBacteria" id="ABK77739">
    <property type="protein sequence ID" value="ABK77739"/>
    <property type="gene ID" value="CENSYa_1110"/>
</dbReference>
<dbReference type="KEGG" id="csy:CENSYa_1110"/>
<accession>A0RWM2</accession>
<protein>
    <submittedName>
        <fullName evidence="1">Uncharacterized protein</fullName>
    </submittedName>
</protein>
<reference evidence="1 2" key="1">
    <citation type="journal article" date="2006" name="Proc. Natl. Acad. Sci. U.S.A.">
        <title>Genomic analysis of the uncultivated marine crenarchaeote Cenarchaeum symbiosum.</title>
        <authorList>
            <person name="Hallam S.J."/>
            <person name="Konstantinidis K.T."/>
            <person name="Putnam N."/>
            <person name="Schleper C."/>
            <person name="Watanabe Y."/>
            <person name="Sugahara J."/>
            <person name="Preston C."/>
            <person name="de la Torre J."/>
            <person name="Richardson P.M."/>
            <person name="DeLong E.F."/>
        </authorList>
    </citation>
    <scope>NUCLEOTIDE SEQUENCE [LARGE SCALE GENOMIC DNA]</scope>
    <source>
        <strain evidence="2">A</strain>
    </source>
</reference>
<dbReference type="HOGENOM" id="CLU_2695555_0_0_2"/>
<dbReference type="EMBL" id="DP000238">
    <property type="protein sequence ID" value="ABK77739.1"/>
    <property type="molecule type" value="Genomic_DNA"/>
</dbReference>
<name>A0RWM2_CENSY</name>
<keyword evidence="2" id="KW-1185">Reference proteome</keyword>
<organism evidence="1 2">
    <name type="scientific">Cenarchaeum symbiosum (strain A)</name>
    <dbReference type="NCBI Taxonomy" id="414004"/>
    <lineage>
        <taxon>Archaea</taxon>
        <taxon>Nitrososphaerota</taxon>
        <taxon>Candidatus Cenarchaeales</taxon>
        <taxon>Candidatus Cenarchaeaceae</taxon>
        <taxon>Candidatus Cenarchaeum</taxon>
    </lineage>
</organism>